<protein>
    <recommendedName>
        <fullName evidence="1">DUF4340 domain-containing protein</fullName>
    </recommendedName>
</protein>
<feature type="domain" description="DUF4340" evidence="1">
    <location>
        <begin position="73"/>
        <end position="244"/>
    </location>
</feature>
<dbReference type="Pfam" id="PF14238">
    <property type="entry name" value="DUF4340"/>
    <property type="match status" value="1"/>
</dbReference>
<proteinExistence type="predicted"/>
<gene>
    <name evidence="2" type="ORF">CVT23_12270</name>
</gene>
<keyword evidence="3" id="KW-1185">Reference proteome</keyword>
<dbReference type="AlphaFoldDB" id="A0A2M9G0X7"/>
<name>A0A2M9G0X7_9PROT</name>
<dbReference type="Proteomes" id="UP000229498">
    <property type="component" value="Unassembled WGS sequence"/>
</dbReference>
<organism evidence="2 3">
    <name type="scientific">Minwuia thermotolerans</name>
    <dbReference type="NCBI Taxonomy" id="2056226"/>
    <lineage>
        <taxon>Bacteria</taxon>
        <taxon>Pseudomonadati</taxon>
        <taxon>Pseudomonadota</taxon>
        <taxon>Alphaproteobacteria</taxon>
        <taxon>Minwuiales</taxon>
        <taxon>Minwuiaceae</taxon>
        <taxon>Minwuia</taxon>
    </lineage>
</organism>
<evidence type="ECO:0000313" key="3">
    <source>
        <dbReference type="Proteomes" id="UP000229498"/>
    </source>
</evidence>
<dbReference type="InterPro" id="IPR025641">
    <property type="entry name" value="DUF4340"/>
</dbReference>
<reference evidence="2 3" key="1">
    <citation type="submission" date="2017-11" db="EMBL/GenBank/DDBJ databases">
        <title>Draft genome sequence of Rhizobiales bacterium SY3-13.</title>
        <authorList>
            <person name="Sun C."/>
        </authorList>
    </citation>
    <scope>NUCLEOTIDE SEQUENCE [LARGE SCALE GENOMIC DNA]</scope>
    <source>
        <strain evidence="2 3">SY3-13</strain>
    </source>
</reference>
<accession>A0A2M9G0X7</accession>
<sequence length="375" mass="41513">MRAKSWFVLLAVTILAVAAALWLVAARDERLAERVYGEPLYPGLAARVNDIAELGFDTGLEQWTIRRDDAGVWRMAERGGYPADPDRVKQAAVALGKAAVVAPKTADPAKHERLSLVGPDPEVESADNVKTVAMTAKTAEGETLAALILGKTKQLPTSSEPGQVYVRREGEDRTWLVESRFDIRKDPTAWLDKTLLKIERARIREVVVEHPGGETLRLKRNPYGDLRPVDMPEGRVTEDIRLTAAQRSLEFLPFADVRPAEEVDMSGAVKTTYRADNGMVVTVRTKEAGFETDGDPAYWVTFDIRHDPESVSADADMPELTGPDEEKPVIDPEEGAARAQAAMERAEGWAYLFAEFTAQNFIHRMETVTSPKEES</sequence>
<comment type="caution">
    <text evidence="2">The sequence shown here is derived from an EMBL/GenBank/DDBJ whole genome shotgun (WGS) entry which is preliminary data.</text>
</comment>
<evidence type="ECO:0000259" key="1">
    <source>
        <dbReference type="Pfam" id="PF14238"/>
    </source>
</evidence>
<dbReference type="EMBL" id="PHIG01000033">
    <property type="protein sequence ID" value="PJK29370.1"/>
    <property type="molecule type" value="Genomic_DNA"/>
</dbReference>
<evidence type="ECO:0000313" key="2">
    <source>
        <dbReference type="EMBL" id="PJK29370.1"/>
    </source>
</evidence>
<dbReference type="OrthoDB" id="7359157at2"/>
<dbReference type="RefSeq" id="WP_109792087.1">
    <property type="nucleotide sequence ID" value="NZ_PHIG01000033.1"/>
</dbReference>